<dbReference type="Proteomes" id="UP000269335">
    <property type="component" value="Unassembled WGS sequence"/>
</dbReference>
<dbReference type="EMBL" id="RBPH01000224">
    <property type="protein sequence ID" value="RMN77764.1"/>
    <property type="molecule type" value="Genomic_DNA"/>
</dbReference>
<protein>
    <submittedName>
        <fullName evidence="1">PhnJ, carbon-phosphorus lyase complex subunit</fullName>
    </submittedName>
</protein>
<keyword evidence="1" id="KW-0456">Lyase</keyword>
<proteinExistence type="predicted"/>
<gene>
    <name evidence="1" type="ORF">ALQ53_04644</name>
</gene>
<reference evidence="1 2" key="1">
    <citation type="submission" date="2018-08" db="EMBL/GenBank/DDBJ databases">
        <title>Recombination of ecologically and evolutionarily significant loci maintains genetic cohesion in the Pseudomonas syringae species complex.</title>
        <authorList>
            <person name="Dillon M."/>
            <person name="Thakur S."/>
            <person name="Almeida R.N.D."/>
            <person name="Weir B.S."/>
            <person name="Guttman D.S."/>
        </authorList>
    </citation>
    <scope>NUCLEOTIDE SEQUENCE [LARGE SCALE GENOMIC DNA]</scope>
    <source>
        <strain evidence="1 2">ICMP 15201</strain>
    </source>
</reference>
<accession>A0AB37Q532</accession>
<organism evidence="1 2">
    <name type="scientific">Pseudomonas cannabina</name>
    <dbReference type="NCBI Taxonomy" id="86840"/>
    <lineage>
        <taxon>Bacteria</taxon>
        <taxon>Pseudomonadati</taxon>
        <taxon>Pseudomonadota</taxon>
        <taxon>Gammaproteobacteria</taxon>
        <taxon>Pseudomonadales</taxon>
        <taxon>Pseudomonadaceae</taxon>
        <taxon>Pseudomonas</taxon>
    </lineage>
</organism>
<dbReference type="AlphaFoldDB" id="A0AB37Q532"/>
<sequence>MLFDALCAVVGVGTDKALGPGVIENQFVEERIVAAADGTALLPALHFKRMVFKVEAHHLGERRHGVQTFFASGTEQHQRRAHVQLGVVEFRNRRWVHHITLIDHHRVGVAGGDMAEGRDVLVEFDVHDAVIIQRVHGAGFGFRGFDEPQRLGDRHLINHDLIGVQGCFRNPVTGLDHRGFRGTLGGGNACGAGEKTPDRHRIGGVVSALVDDFQHVIVTQNRGGQLHAPRPPAIRQRHFAPAEWHLVTGNRDRFEQRAANHAFGLFVQISEVVGLIPCRPLRFGAHGCSTHWSLSGFGADLRSLRISSSSDWKST</sequence>
<evidence type="ECO:0000313" key="1">
    <source>
        <dbReference type="EMBL" id="RMN77764.1"/>
    </source>
</evidence>
<comment type="caution">
    <text evidence="1">The sequence shown here is derived from an EMBL/GenBank/DDBJ whole genome shotgun (WGS) entry which is preliminary data.</text>
</comment>
<dbReference type="GO" id="GO:0016829">
    <property type="term" value="F:lyase activity"/>
    <property type="evidence" value="ECO:0007669"/>
    <property type="project" value="UniProtKB-KW"/>
</dbReference>
<evidence type="ECO:0000313" key="2">
    <source>
        <dbReference type="Proteomes" id="UP000269335"/>
    </source>
</evidence>
<name>A0AB37Q532_PSECA</name>